<dbReference type="GO" id="GO:0034455">
    <property type="term" value="C:t-UTP complex"/>
    <property type="evidence" value="ECO:0007669"/>
    <property type="project" value="TreeGrafter"/>
</dbReference>
<evidence type="ECO:0000256" key="1">
    <source>
        <dbReference type="SAM" id="MobiDB-lite"/>
    </source>
</evidence>
<protein>
    <submittedName>
        <fullName evidence="2">Bd5b9ac9-0e18-4693-bb9d-7c803d5e0a51</fullName>
    </submittedName>
</protein>
<dbReference type="SUPFAM" id="SSF50978">
    <property type="entry name" value="WD40 repeat-like"/>
    <property type="match status" value="2"/>
</dbReference>
<dbReference type="PANTHER" id="PTHR44163:SF1">
    <property type="entry name" value="U3 SMALL NUCLEOLAR RNA-ASSOCIATED PROTEIN 4 HOMOLOG"/>
    <property type="match status" value="1"/>
</dbReference>
<dbReference type="Gene3D" id="2.130.10.10">
    <property type="entry name" value="YVTN repeat-like/Quinoprotein amine dehydrogenase"/>
    <property type="match status" value="4"/>
</dbReference>
<dbReference type="PANTHER" id="PTHR44163">
    <property type="entry name" value="U3 SMALL NUCLEOLAR RNA-ASSOCIATED PROTEIN 4 HOMOLOG"/>
    <property type="match status" value="1"/>
</dbReference>
<dbReference type="Pfam" id="PF00400">
    <property type="entry name" value="WD40"/>
    <property type="match status" value="1"/>
</dbReference>
<gene>
    <name evidence="2" type="ORF">SCLTRI_LOCUS7473</name>
</gene>
<dbReference type="SMART" id="SM00320">
    <property type="entry name" value="WD40"/>
    <property type="match status" value="6"/>
</dbReference>
<keyword evidence="3" id="KW-1185">Reference proteome</keyword>
<sequence length="906" mass="100404">MRSQHQTGAMDIHRCRFVPYPPSTINALAFTHSKLTKGQSAVSPRLALGRANGDIELWNPQRGSWLQETIIRGGKDRSIDGLVWTQDPNEDVNGTKIIGKSRLFSIGYTTTVTEWDLVKGQPLRSASGNHGEIWCLAAQPAEELKAGEEPSGECQKLIAGCVDGALVLYSTADEDLQLQKVLVRPSAKKAKIVSVVFQDRYHVIAGCSDSNIRVYDIRTGSMVRQMSLGAGPKGGPKDIIVWAVKALPNGDIISGDSTGEIKIWQGKTYSMMQHIKSHTQDVLSLATSSDGMSIFSGGMDRRTVVYKQIKGKKRWSEVRHRRFHSHDVKAMASLECQGISVVVSGGPDAAPTVLPLAHSGQENQRALPFLPQPSIIQSSTRKRLLMSWWDREINIWRINKLSDSINGDESEPAAVNRKLVAKILIKGESNITSATLNAGGNLLAVSTVADIKLFRLKARKPEEGEGLKVSIVTVPHAFSSGARLIQFSPDGNWLSVIRDDSSVAVARVIQDNASPSSFSIIPRLSRLSRLDRNISKAKLLGGLGAYERTVTQVAFSCDSRILVVSDLAGFVDTWVLEGIEDLTQELEETQEDDASDDESDDGSDLEEEKKPKLVFGQHWTRNPSATRLPKLPAAPVVLSFRPSTRPALINGATPPATRNNPRPVSHELPVAEDRLVIVTSTNEVFEFEVLAGSLTPWSRRNPTSTFPLAFRQVIDLARGCIWDISNGRERMWIHGVGWLWMFDLSQDFHFEDEEAEEDGDFETSGSKRKRFQLGKSGAGGVVDPEENETGMSRKIRKLIHEEETHETEVDVEDNKYQMNVDSDNNEIGKELKSLLRERWEKGEDEKFGGPAQTYKTFKYRPILGMVEIGEGGEGGPEVAIVERPIWETDLPMRLEGDQEWEKKSLY</sequence>
<dbReference type="EMBL" id="CAJHIA010000030">
    <property type="protein sequence ID" value="CAD6447681.1"/>
    <property type="molecule type" value="Genomic_DNA"/>
</dbReference>
<evidence type="ECO:0000313" key="3">
    <source>
        <dbReference type="Proteomes" id="UP000624404"/>
    </source>
</evidence>
<dbReference type="InterPro" id="IPR036322">
    <property type="entry name" value="WD40_repeat_dom_sf"/>
</dbReference>
<dbReference type="FunFam" id="2.130.10.10:FF:001636">
    <property type="entry name" value="Putative small nucleolar ribonucleoprotein complex protein"/>
    <property type="match status" value="1"/>
</dbReference>
<organism evidence="2 3">
    <name type="scientific">Sclerotinia trifoliorum</name>
    <dbReference type="NCBI Taxonomy" id="28548"/>
    <lineage>
        <taxon>Eukaryota</taxon>
        <taxon>Fungi</taxon>
        <taxon>Dikarya</taxon>
        <taxon>Ascomycota</taxon>
        <taxon>Pezizomycotina</taxon>
        <taxon>Leotiomycetes</taxon>
        <taxon>Helotiales</taxon>
        <taxon>Sclerotiniaceae</taxon>
        <taxon>Sclerotinia</taxon>
    </lineage>
</organism>
<proteinExistence type="predicted"/>
<dbReference type="OrthoDB" id="8883818at2759"/>
<dbReference type="GO" id="GO:0003723">
    <property type="term" value="F:RNA binding"/>
    <property type="evidence" value="ECO:0007669"/>
    <property type="project" value="TreeGrafter"/>
</dbReference>
<dbReference type="InterPro" id="IPR046351">
    <property type="entry name" value="UTP4"/>
</dbReference>
<name>A0A8H2W0X9_9HELO</name>
<feature type="region of interest" description="Disordered" evidence="1">
    <location>
        <begin position="586"/>
        <end position="613"/>
    </location>
</feature>
<reference evidence="2" key="1">
    <citation type="submission" date="2020-10" db="EMBL/GenBank/DDBJ databases">
        <authorList>
            <person name="Kusch S."/>
        </authorList>
    </citation>
    <scope>NUCLEOTIDE SEQUENCE</scope>
    <source>
        <strain evidence="2">SwB9</strain>
    </source>
</reference>
<dbReference type="InterPro" id="IPR001680">
    <property type="entry name" value="WD40_rpt"/>
</dbReference>
<feature type="compositionally biased region" description="Acidic residues" evidence="1">
    <location>
        <begin position="586"/>
        <end position="606"/>
    </location>
</feature>
<accession>A0A8H2W0X9</accession>
<dbReference type="AlphaFoldDB" id="A0A8H2W0X9"/>
<feature type="region of interest" description="Disordered" evidence="1">
    <location>
        <begin position="755"/>
        <end position="790"/>
    </location>
</feature>
<dbReference type="GO" id="GO:0032040">
    <property type="term" value="C:small-subunit processome"/>
    <property type="evidence" value="ECO:0007669"/>
    <property type="project" value="TreeGrafter"/>
</dbReference>
<comment type="caution">
    <text evidence="2">The sequence shown here is derived from an EMBL/GenBank/DDBJ whole genome shotgun (WGS) entry which is preliminary data.</text>
</comment>
<evidence type="ECO:0000313" key="2">
    <source>
        <dbReference type="EMBL" id="CAD6447681.1"/>
    </source>
</evidence>
<dbReference type="GO" id="GO:0000462">
    <property type="term" value="P:maturation of SSU-rRNA from tricistronic rRNA transcript (SSU-rRNA, 5.8S rRNA, LSU-rRNA)"/>
    <property type="evidence" value="ECO:0007669"/>
    <property type="project" value="InterPro"/>
</dbReference>
<dbReference type="GO" id="GO:0030686">
    <property type="term" value="C:90S preribosome"/>
    <property type="evidence" value="ECO:0007669"/>
    <property type="project" value="InterPro"/>
</dbReference>
<dbReference type="InterPro" id="IPR015943">
    <property type="entry name" value="WD40/YVTN_repeat-like_dom_sf"/>
</dbReference>
<dbReference type="Proteomes" id="UP000624404">
    <property type="component" value="Unassembled WGS sequence"/>
</dbReference>